<reference evidence="7 8" key="1">
    <citation type="submission" date="2018-08" db="EMBL/GenBank/DDBJ databases">
        <title>Aphanomyces genome sequencing and annotation.</title>
        <authorList>
            <person name="Minardi D."/>
            <person name="Oidtmann B."/>
            <person name="Van Der Giezen M."/>
            <person name="Studholme D.J."/>
        </authorList>
    </citation>
    <scope>NUCLEOTIDE SEQUENCE [LARGE SCALE GENOMIC DNA]</scope>
    <source>
        <strain evidence="7 8">NJM0002</strain>
    </source>
</reference>
<dbReference type="InterPro" id="IPR017455">
    <property type="entry name" value="Znf_FYVE-rel"/>
</dbReference>
<feature type="region of interest" description="Disordered" evidence="5">
    <location>
        <begin position="342"/>
        <end position="365"/>
    </location>
</feature>
<evidence type="ECO:0000256" key="5">
    <source>
        <dbReference type="SAM" id="MobiDB-lite"/>
    </source>
</evidence>
<dbReference type="GO" id="GO:0008270">
    <property type="term" value="F:zinc ion binding"/>
    <property type="evidence" value="ECO:0007669"/>
    <property type="project" value="UniProtKB-KW"/>
</dbReference>
<dbReference type="PANTHER" id="PTHR43102">
    <property type="entry name" value="SLR1143 PROTEIN"/>
    <property type="match status" value="1"/>
</dbReference>
<dbReference type="VEuPathDB" id="FungiDB:H310_08951"/>
<dbReference type="InterPro" id="IPR011011">
    <property type="entry name" value="Znf_FYVE_PHD"/>
</dbReference>
<comment type="caution">
    <text evidence="7">The sequence shown here is derived from an EMBL/GenBank/DDBJ whole genome shotgun (WGS) entry which is preliminary data.</text>
</comment>
<dbReference type="AlphaFoldDB" id="A0A3R6VVB6"/>
<evidence type="ECO:0000313" key="8">
    <source>
        <dbReference type="Proteomes" id="UP000285060"/>
    </source>
</evidence>
<dbReference type="Pfam" id="PF01363">
    <property type="entry name" value="FYVE"/>
    <property type="match status" value="1"/>
</dbReference>
<feature type="domain" description="FYVE-type" evidence="6">
    <location>
        <begin position="274"/>
        <end position="340"/>
    </location>
</feature>
<evidence type="ECO:0000256" key="2">
    <source>
        <dbReference type="ARBA" id="ARBA00022771"/>
    </source>
</evidence>
<organism evidence="7 8">
    <name type="scientific">Aphanomyces invadans</name>
    <dbReference type="NCBI Taxonomy" id="157072"/>
    <lineage>
        <taxon>Eukaryota</taxon>
        <taxon>Sar</taxon>
        <taxon>Stramenopiles</taxon>
        <taxon>Oomycota</taxon>
        <taxon>Saprolegniomycetes</taxon>
        <taxon>Saprolegniales</taxon>
        <taxon>Verrucalvaceae</taxon>
        <taxon>Aphanomyces</taxon>
    </lineage>
</organism>
<dbReference type="InterPro" id="IPR013083">
    <property type="entry name" value="Znf_RING/FYVE/PHD"/>
</dbReference>
<dbReference type="InterPro" id="IPR000306">
    <property type="entry name" value="Znf_FYVE"/>
</dbReference>
<evidence type="ECO:0000256" key="3">
    <source>
        <dbReference type="ARBA" id="ARBA00022833"/>
    </source>
</evidence>
<gene>
    <name evidence="7" type="ORF">DYB32_006185</name>
</gene>
<dbReference type="Proteomes" id="UP000285060">
    <property type="component" value="Unassembled WGS sequence"/>
</dbReference>
<protein>
    <recommendedName>
        <fullName evidence="6">FYVE-type domain-containing protein</fullName>
    </recommendedName>
</protein>
<dbReference type="PROSITE" id="PS50178">
    <property type="entry name" value="ZF_FYVE"/>
    <property type="match status" value="1"/>
</dbReference>
<keyword evidence="1" id="KW-0479">Metal-binding</keyword>
<dbReference type="Gene3D" id="3.30.40.10">
    <property type="entry name" value="Zinc/RING finger domain, C3HC4 (zinc finger)"/>
    <property type="match status" value="1"/>
</dbReference>
<evidence type="ECO:0000256" key="4">
    <source>
        <dbReference type="PROSITE-ProRule" id="PRU00091"/>
    </source>
</evidence>
<dbReference type="EMBL" id="QUSY01000633">
    <property type="protein sequence ID" value="RHY28160.1"/>
    <property type="molecule type" value="Genomic_DNA"/>
</dbReference>
<keyword evidence="8" id="KW-1185">Reference proteome</keyword>
<evidence type="ECO:0000313" key="7">
    <source>
        <dbReference type="EMBL" id="RHY28160.1"/>
    </source>
</evidence>
<dbReference type="SMART" id="SM00064">
    <property type="entry name" value="FYVE"/>
    <property type="match status" value="1"/>
</dbReference>
<name>A0A3R6VVB6_9STRA</name>
<keyword evidence="3" id="KW-0862">Zinc</keyword>
<sequence>MAIPPTCRDAVTVPFTKKYSGTMTASVVDEFEADARSSLALFCFGDASEYTLVSQQVHPASGRLRLQLDERVLRSKGNDSTLYVVRAAMHIPAAQLCEVLPILMDGHESNMQDTAQFFFGSKVVEYDEIARTTTDSGSSLSVKTMVADQNNMLKSRFQASFVDFSTVISPDWMKQRDMTDMHVRVIQSLPEPLDANKDKPIAPRGFMARESPDGTGVDVQCAMSFVEAGLINLPRRSRYQRLALGVLKLEDIVVSRRVSRSFLERSEPSAWVSDGVRQTCHICVTKFRVNKRRHHCRLCGEVACDTCAPKVDIVLPAVSAENEPRVSSVRICMACVHKDPASMPAHQQSPPTPSTSFGSTDTPRRRARATSIVDAISDAMYFKQGTAVSPDVAANGPPSCISSNDSCGSDSGTDDLDSDERLLNLSLGVGHLSNPMAPCDDFCACCHDTLGAIRYECAGCTDMVCGACNLQVYKRRGRPLHEPENLCRACVLADQKAEQHARPPAAPKKVVSGPSSPLSHAIAAKKALASKSYIGQASPLMHMWHN</sequence>
<proteinExistence type="predicted"/>
<keyword evidence="2 4" id="KW-0863">Zinc-finger</keyword>
<accession>A0A3R6VVB6</accession>
<dbReference type="PANTHER" id="PTHR43102:SF2">
    <property type="entry name" value="GAF DOMAIN-CONTAINING PROTEIN"/>
    <property type="match status" value="1"/>
</dbReference>
<evidence type="ECO:0000259" key="6">
    <source>
        <dbReference type="PROSITE" id="PS50178"/>
    </source>
</evidence>
<evidence type="ECO:0000256" key="1">
    <source>
        <dbReference type="ARBA" id="ARBA00022723"/>
    </source>
</evidence>
<dbReference type="SUPFAM" id="SSF57903">
    <property type="entry name" value="FYVE/PHD zinc finger"/>
    <property type="match status" value="1"/>
</dbReference>